<sequence length="198" mass="21795">MRIEQPVPHIDPNNANGRTAPPPEHHADPSTTPQSEAYRNLQQLNKDSARLGKKAAWPLWVSVAHGIAWGAFFAGMGISDPSITMKLLAVFILFEAITIIPDERRKRVRRTAWMGNRAIVLNYTLTTVLAVIVLLAEGAMREQARLLGGAEPLSLTIVRYGVLPVLGATAIILLTWMREREISRLIASRHNPGDGVTP</sequence>
<evidence type="ECO:0000313" key="4">
    <source>
        <dbReference type="Proteomes" id="UP000215433"/>
    </source>
</evidence>
<protein>
    <submittedName>
        <fullName evidence="3">Uncharacterized protein</fullName>
    </submittedName>
</protein>
<keyword evidence="4" id="KW-1185">Reference proteome</keyword>
<feature type="region of interest" description="Disordered" evidence="1">
    <location>
        <begin position="1"/>
        <end position="34"/>
    </location>
</feature>
<keyword evidence="2" id="KW-1133">Transmembrane helix</keyword>
<evidence type="ECO:0000256" key="2">
    <source>
        <dbReference type="SAM" id="Phobius"/>
    </source>
</evidence>
<proteinExistence type="predicted"/>
<evidence type="ECO:0000256" key="1">
    <source>
        <dbReference type="SAM" id="MobiDB-lite"/>
    </source>
</evidence>
<reference evidence="3 4" key="1">
    <citation type="submission" date="2017-05" db="EMBL/GenBank/DDBJ databases">
        <title>Bifidobacterium vansinderenii sp. nov.</title>
        <authorList>
            <person name="Lugli G.A."/>
            <person name="Duranti S."/>
            <person name="Mangifesta M."/>
        </authorList>
    </citation>
    <scope>NUCLEOTIDE SEQUENCE [LARGE SCALE GENOMIC DNA]</scope>
    <source>
        <strain evidence="3 4">Tam10B</strain>
    </source>
</reference>
<feature type="transmembrane region" description="Helical" evidence="2">
    <location>
        <begin position="120"/>
        <end position="137"/>
    </location>
</feature>
<feature type="transmembrane region" description="Helical" evidence="2">
    <location>
        <begin position="83"/>
        <end position="100"/>
    </location>
</feature>
<comment type="caution">
    <text evidence="3">The sequence shown here is derived from an EMBL/GenBank/DDBJ whole genome shotgun (WGS) entry which is preliminary data.</text>
</comment>
<dbReference type="AlphaFoldDB" id="A0A229VVY6"/>
<keyword evidence="2" id="KW-0472">Membrane</keyword>
<keyword evidence="2" id="KW-0812">Transmembrane</keyword>
<name>A0A229VVY6_9BIFI</name>
<organism evidence="3 4">
    <name type="scientific">Bifidobacterium vansinderenii</name>
    <dbReference type="NCBI Taxonomy" id="1984871"/>
    <lineage>
        <taxon>Bacteria</taxon>
        <taxon>Bacillati</taxon>
        <taxon>Actinomycetota</taxon>
        <taxon>Actinomycetes</taxon>
        <taxon>Bifidobacteriales</taxon>
        <taxon>Bifidobacteriaceae</taxon>
        <taxon>Bifidobacterium</taxon>
    </lineage>
</organism>
<evidence type="ECO:0000313" key="3">
    <source>
        <dbReference type="EMBL" id="OXM99788.1"/>
    </source>
</evidence>
<dbReference type="EMBL" id="NEWD01000029">
    <property type="protein sequence ID" value="OXM99788.1"/>
    <property type="molecule type" value="Genomic_DNA"/>
</dbReference>
<feature type="transmembrane region" description="Helical" evidence="2">
    <location>
        <begin position="55"/>
        <end position="77"/>
    </location>
</feature>
<accession>A0A229VVY6</accession>
<gene>
    <name evidence="3" type="ORF">Tam10B_2005</name>
</gene>
<dbReference type="OrthoDB" id="9824181at2"/>
<feature type="transmembrane region" description="Helical" evidence="2">
    <location>
        <begin position="157"/>
        <end position="176"/>
    </location>
</feature>
<dbReference type="RefSeq" id="WP_093961122.1">
    <property type="nucleotide sequence ID" value="NZ_NEWD01000029.1"/>
</dbReference>
<dbReference type="Proteomes" id="UP000215433">
    <property type="component" value="Unassembled WGS sequence"/>
</dbReference>